<evidence type="ECO:0000256" key="1">
    <source>
        <dbReference type="SAM" id="MobiDB-lite"/>
    </source>
</evidence>
<evidence type="ECO:0000313" key="3">
    <source>
        <dbReference type="Proteomes" id="UP000604825"/>
    </source>
</evidence>
<dbReference type="InterPro" id="IPR004158">
    <property type="entry name" value="DUF247_pln"/>
</dbReference>
<feature type="region of interest" description="Disordered" evidence="1">
    <location>
        <begin position="267"/>
        <end position="309"/>
    </location>
</feature>
<name>A0A811SIU2_9POAL</name>
<dbReference type="Pfam" id="PF03140">
    <property type="entry name" value="DUF247"/>
    <property type="match status" value="1"/>
</dbReference>
<feature type="compositionally biased region" description="Low complexity" evidence="1">
    <location>
        <begin position="489"/>
        <end position="502"/>
    </location>
</feature>
<feature type="compositionally biased region" description="Low complexity" evidence="1">
    <location>
        <begin position="12"/>
        <end position="39"/>
    </location>
</feature>
<gene>
    <name evidence="2" type="ORF">NCGR_LOCUS64669</name>
</gene>
<keyword evidence="3" id="KW-1185">Reference proteome</keyword>
<feature type="region of interest" description="Disordered" evidence="1">
    <location>
        <begin position="202"/>
        <end position="221"/>
    </location>
</feature>
<sequence length="706" mass="74848">MSSNANTQAGISAASTSNSNQNQPAAAAASGAADAAGGNVSVPTTKIRMARQGLRDVGGSQFTPKKVSIGVYHRGLHSDSDKNKEGVADRMCPLDGARRNRLLDELTNNHLRRSNRGRDWYPDIAQSTVDSYFSFSGSRMPLLDDGCYVLHFLVEYEDERGVVIKDPWRDENENLVMRDIVFLLENQIPWSVLREMHRRIRRNDSHSDSDSDSDSDLDKELAHRVPGLLEKRLYTIRGEGRRRPLLSSPAPTHLLDLVHHYFKPTAEQPRAQRAPTVPEATAAPSAAAIAQEATAAPSEAATAPSAPTAAPSVAATAPLATEAVSAPTAPEAASTLSTPTAASSAAATTPEVDAALSAPTTAPSEAATTTPEAAAAPSAAATASEVAVALSPPTAAPSAAATAPEASPASSAAAIAPEAAVAPSPPTAVPSVAATALEAAVTPSPPTAAPSAAATASEATVAPSPPTSAPSAATTASEAAVAPSPPTSAPSTTATAPAAASSREPEEHRVDISMSRWRRATEYRRYAFVKLKRRDFKQGVVESVLDVSLDGRTLWIPTLRIDELTCTILRNLIAFEDRMRMSQRPVTAYCLFMSQLACKVEDVELLQRLDILQNFLPTDEDVVKGFRDLCKGVVFEVDDPEMNYLNGTWHKLHKRCQAANTFFGLIRERHCSNSVRGAAHCAAILLFVFQAVQVAFAVLSHFQKSH</sequence>
<protein>
    <submittedName>
        <fullName evidence="2">Uncharacterized protein</fullName>
    </submittedName>
</protein>
<reference evidence="2" key="1">
    <citation type="submission" date="2020-10" db="EMBL/GenBank/DDBJ databases">
        <authorList>
            <person name="Han B."/>
            <person name="Lu T."/>
            <person name="Zhao Q."/>
            <person name="Huang X."/>
            <person name="Zhao Y."/>
        </authorList>
    </citation>
    <scope>NUCLEOTIDE SEQUENCE</scope>
</reference>
<feature type="region of interest" description="Disordered" evidence="1">
    <location>
        <begin position="442"/>
        <end position="511"/>
    </location>
</feature>
<feature type="compositionally biased region" description="Low complexity" evidence="1">
    <location>
        <begin position="469"/>
        <end position="482"/>
    </location>
</feature>
<feature type="compositionally biased region" description="Polar residues" evidence="1">
    <location>
        <begin position="1"/>
        <end position="10"/>
    </location>
</feature>
<feature type="region of interest" description="Disordered" evidence="1">
    <location>
        <begin position="1"/>
        <end position="39"/>
    </location>
</feature>
<dbReference type="AlphaFoldDB" id="A0A811SIU2"/>
<feature type="region of interest" description="Disordered" evidence="1">
    <location>
        <begin position="324"/>
        <end position="378"/>
    </location>
</feature>
<dbReference type="EMBL" id="CAJGYO010000019">
    <property type="protein sequence ID" value="CAD6340571.1"/>
    <property type="molecule type" value="Genomic_DNA"/>
</dbReference>
<dbReference type="PANTHER" id="PTHR31549:SF124">
    <property type="match status" value="1"/>
</dbReference>
<dbReference type="Proteomes" id="UP000604825">
    <property type="component" value="Unassembled WGS sequence"/>
</dbReference>
<feature type="compositionally biased region" description="Low complexity" evidence="1">
    <location>
        <begin position="449"/>
        <end position="462"/>
    </location>
</feature>
<organism evidence="2 3">
    <name type="scientific">Miscanthus lutarioriparius</name>
    <dbReference type="NCBI Taxonomy" id="422564"/>
    <lineage>
        <taxon>Eukaryota</taxon>
        <taxon>Viridiplantae</taxon>
        <taxon>Streptophyta</taxon>
        <taxon>Embryophyta</taxon>
        <taxon>Tracheophyta</taxon>
        <taxon>Spermatophyta</taxon>
        <taxon>Magnoliopsida</taxon>
        <taxon>Liliopsida</taxon>
        <taxon>Poales</taxon>
        <taxon>Poaceae</taxon>
        <taxon>PACMAD clade</taxon>
        <taxon>Panicoideae</taxon>
        <taxon>Andropogonodae</taxon>
        <taxon>Andropogoneae</taxon>
        <taxon>Saccharinae</taxon>
        <taxon>Miscanthus</taxon>
    </lineage>
</organism>
<feature type="compositionally biased region" description="Low complexity" evidence="1">
    <location>
        <begin position="274"/>
        <end position="309"/>
    </location>
</feature>
<proteinExistence type="predicted"/>
<comment type="caution">
    <text evidence="2">The sequence shown here is derived from an EMBL/GenBank/DDBJ whole genome shotgun (WGS) entry which is preliminary data.</text>
</comment>
<evidence type="ECO:0000313" key="2">
    <source>
        <dbReference type="EMBL" id="CAD6340571.1"/>
    </source>
</evidence>
<dbReference type="PANTHER" id="PTHR31549">
    <property type="entry name" value="PROTEIN, PUTATIVE (DUF247)-RELATED-RELATED"/>
    <property type="match status" value="1"/>
</dbReference>
<dbReference type="OrthoDB" id="639355at2759"/>
<accession>A0A811SIU2</accession>